<proteinExistence type="predicted"/>
<keyword evidence="3" id="KW-1185">Reference proteome</keyword>
<evidence type="ECO:0000313" key="3">
    <source>
        <dbReference type="Proteomes" id="UP001318860"/>
    </source>
</evidence>
<dbReference type="Pfam" id="PF07714">
    <property type="entry name" value="PK_Tyr_Ser-Thr"/>
    <property type="match status" value="1"/>
</dbReference>
<dbReference type="EMBL" id="JABTTQ020000005">
    <property type="protein sequence ID" value="KAK6155602.1"/>
    <property type="molecule type" value="Genomic_DNA"/>
</dbReference>
<dbReference type="PANTHER" id="PTHR48010:SF1">
    <property type="entry name" value="PROTEIN KINASE DOMAIN-CONTAINING PROTEIN"/>
    <property type="match status" value="1"/>
</dbReference>
<dbReference type="Proteomes" id="UP001318860">
    <property type="component" value="Unassembled WGS sequence"/>
</dbReference>
<comment type="caution">
    <text evidence="2">The sequence shown here is derived from an EMBL/GenBank/DDBJ whole genome shotgun (WGS) entry which is preliminary data.</text>
</comment>
<feature type="domain" description="Protein kinase" evidence="1">
    <location>
        <begin position="84"/>
        <end position="413"/>
    </location>
</feature>
<protein>
    <recommendedName>
        <fullName evidence="1">Protein kinase domain-containing protein</fullName>
    </recommendedName>
</protein>
<dbReference type="InterPro" id="IPR000719">
    <property type="entry name" value="Prot_kinase_dom"/>
</dbReference>
<gene>
    <name evidence="2" type="ORF">DH2020_009850</name>
</gene>
<accession>A0ABR0X7G3</accession>
<dbReference type="Gene3D" id="1.10.510.10">
    <property type="entry name" value="Transferase(Phosphotransferase) domain 1"/>
    <property type="match status" value="1"/>
</dbReference>
<dbReference type="InterPro" id="IPR001245">
    <property type="entry name" value="Ser-Thr/Tyr_kinase_cat_dom"/>
</dbReference>
<dbReference type="PROSITE" id="PS50011">
    <property type="entry name" value="PROTEIN_KINASE_DOM"/>
    <property type="match status" value="1"/>
</dbReference>
<reference evidence="2 3" key="1">
    <citation type="journal article" date="2021" name="Comput. Struct. Biotechnol. J.">
        <title>De novo genome assembly of the potent medicinal plant Rehmannia glutinosa using nanopore technology.</title>
        <authorList>
            <person name="Ma L."/>
            <person name="Dong C."/>
            <person name="Song C."/>
            <person name="Wang X."/>
            <person name="Zheng X."/>
            <person name="Niu Y."/>
            <person name="Chen S."/>
            <person name="Feng W."/>
        </authorList>
    </citation>
    <scope>NUCLEOTIDE SEQUENCE [LARGE SCALE GENOMIC DNA]</scope>
    <source>
        <strain evidence="2">DH-2019</strain>
    </source>
</reference>
<dbReference type="Gene3D" id="3.30.200.20">
    <property type="entry name" value="Phosphorylase Kinase, domain 1"/>
    <property type="match status" value="1"/>
</dbReference>
<name>A0ABR0X7G3_REHGL</name>
<dbReference type="PANTHER" id="PTHR48010">
    <property type="entry name" value="OS05G0588300 PROTEIN"/>
    <property type="match status" value="1"/>
</dbReference>
<evidence type="ECO:0000259" key="1">
    <source>
        <dbReference type="PROSITE" id="PS50011"/>
    </source>
</evidence>
<dbReference type="InterPro" id="IPR050994">
    <property type="entry name" value="At_inactive_RLKs"/>
</dbReference>
<dbReference type="SUPFAM" id="SSF56112">
    <property type="entry name" value="Protein kinase-like (PK-like)"/>
    <property type="match status" value="1"/>
</dbReference>
<evidence type="ECO:0000313" key="2">
    <source>
        <dbReference type="EMBL" id="KAK6155602.1"/>
    </source>
</evidence>
<sequence length="420" mass="47337">MSMIYDNWERLMAAVVKREEIWQLCHQHSRSHSICSESSDFSVGSQLSDVNLQKKEESVLRPVRKLVFLGGSTPGFSLKHILSLNDFQELGKGTFGTTILTHLLQDVQVSDQDFLVSGTKVVMKLLNEVKVTEEEFKQHTKVLGNCRHENVSAPRAYYFSNMANGKFVVYDYHSQGSLSDMLHGNKSRPNWESRLKIATGAARGIAHIHKQFGGKLAHGNIKSSNIFLNSQHYGCVSDFSLSGIMVKPQRGALGYHAPECDFKTVSLETDVYSFGNLLLELVTGKSPTEAQGFEKDMHLVSWARSIKSQEWAAKLFDKSLRRPIRHEKDVLEMMKTEIPGVHLLVKDSVTDLEALRANLGSHFHSMANVPANYFPAQDLLEMSKMMQVAMRCLAELPKDRPKMSDVVLMLENIEKLKLAR</sequence>
<dbReference type="InterPro" id="IPR011009">
    <property type="entry name" value="Kinase-like_dom_sf"/>
</dbReference>
<organism evidence="2 3">
    <name type="scientific">Rehmannia glutinosa</name>
    <name type="common">Chinese foxglove</name>
    <dbReference type="NCBI Taxonomy" id="99300"/>
    <lineage>
        <taxon>Eukaryota</taxon>
        <taxon>Viridiplantae</taxon>
        <taxon>Streptophyta</taxon>
        <taxon>Embryophyta</taxon>
        <taxon>Tracheophyta</taxon>
        <taxon>Spermatophyta</taxon>
        <taxon>Magnoliopsida</taxon>
        <taxon>eudicotyledons</taxon>
        <taxon>Gunneridae</taxon>
        <taxon>Pentapetalae</taxon>
        <taxon>asterids</taxon>
        <taxon>lamiids</taxon>
        <taxon>Lamiales</taxon>
        <taxon>Orobanchaceae</taxon>
        <taxon>Rehmannieae</taxon>
        <taxon>Rehmannia</taxon>
    </lineage>
</organism>